<reference evidence="9" key="1">
    <citation type="submission" date="2019-09" db="EMBL/GenBank/DDBJ databases">
        <title>Draft genome information of white flower Hibiscus syriacus.</title>
        <authorList>
            <person name="Kim Y.-M."/>
        </authorList>
    </citation>
    <scope>NUCLEOTIDE SEQUENCE [LARGE SCALE GENOMIC DNA]</scope>
    <source>
        <strain evidence="9">YM2019G1</strain>
    </source>
</reference>
<keyword evidence="10" id="KW-1185">Reference proteome</keyword>
<dbReference type="GO" id="GO:0005506">
    <property type="term" value="F:iron ion binding"/>
    <property type="evidence" value="ECO:0007669"/>
    <property type="project" value="InterPro"/>
</dbReference>
<comment type="caution">
    <text evidence="9">The sequence shown here is derived from an EMBL/GenBank/DDBJ whole genome shotgun (WGS) entry which is preliminary data.</text>
</comment>
<dbReference type="EMBL" id="VEPZ02000545">
    <property type="protein sequence ID" value="KAE8723140.1"/>
    <property type="molecule type" value="Genomic_DNA"/>
</dbReference>
<dbReference type="GO" id="GO:0016705">
    <property type="term" value="F:oxidoreductase activity, acting on paired donors, with incorporation or reduction of molecular oxygen"/>
    <property type="evidence" value="ECO:0007669"/>
    <property type="project" value="InterPro"/>
</dbReference>
<comment type="similarity">
    <text evidence="2">Belongs to the cytochrome P450 family.</text>
</comment>
<keyword evidence="8" id="KW-0812">Transmembrane</keyword>
<evidence type="ECO:0000256" key="2">
    <source>
        <dbReference type="ARBA" id="ARBA00010617"/>
    </source>
</evidence>
<evidence type="ECO:0000256" key="1">
    <source>
        <dbReference type="ARBA" id="ARBA00001971"/>
    </source>
</evidence>
<feature type="transmembrane region" description="Helical" evidence="8">
    <location>
        <begin position="6"/>
        <end position="25"/>
    </location>
</feature>
<sequence length="275" mass="31443">MDIFISFFKLMPFNFVLISVFFSFLHNRIRLLDWYTELIAESNTSTIVVNRLGARRTIVTANLENVEYMLKTNFNNFPKGKTFTKILGGFLSYGIFNTFLDPFRLSTKLSTSPEICAKSGAAPLLFIWKVKRWLRVGSEKRMRYSVEEVHAYVEGIIHDKKKKTDYKCGGEDLLSRLITAGHDERYGHKLHHGRQGHNINSNDKAVLVAFMPSNNRGKIGKEIQKMGERLLDYESLKGLELLKALLSESMRLYGPVAWDSKHAMVDDILPDGTSV</sequence>
<evidence type="ECO:0000256" key="4">
    <source>
        <dbReference type="ARBA" id="ARBA00022723"/>
    </source>
</evidence>
<evidence type="ECO:0000313" key="10">
    <source>
        <dbReference type="Proteomes" id="UP000436088"/>
    </source>
</evidence>
<evidence type="ECO:0000256" key="3">
    <source>
        <dbReference type="ARBA" id="ARBA00022617"/>
    </source>
</evidence>
<dbReference type="GO" id="GO:0020037">
    <property type="term" value="F:heme binding"/>
    <property type="evidence" value="ECO:0007669"/>
    <property type="project" value="InterPro"/>
</dbReference>
<proteinExistence type="inferred from homology"/>
<evidence type="ECO:0000256" key="6">
    <source>
        <dbReference type="ARBA" id="ARBA00023004"/>
    </source>
</evidence>
<dbReference type="PANTHER" id="PTHR24296">
    <property type="entry name" value="CYTOCHROME P450"/>
    <property type="match status" value="1"/>
</dbReference>
<dbReference type="InterPro" id="IPR036396">
    <property type="entry name" value="Cyt_P450_sf"/>
</dbReference>
<keyword evidence="8" id="KW-1133">Transmembrane helix</keyword>
<keyword evidence="7" id="KW-0503">Monooxygenase</keyword>
<name>A0A6A3C1Y5_HIBSY</name>
<organism evidence="9 10">
    <name type="scientific">Hibiscus syriacus</name>
    <name type="common">Rose of Sharon</name>
    <dbReference type="NCBI Taxonomy" id="106335"/>
    <lineage>
        <taxon>Eukaryota</taxon>
        <taxon>Viridiplantae</taxon>
        <taxon>Streptophyta</taxon>
        <taxon>Embryophyta</taxon>
        <taxon>Tracheophyta</taxon>
        <taxon>Spermatophyta</taxon>
        <taxon>Magnoliopsida</taxon>
        <taxon>eudicotyledons</taxon>
        <taxon>Gunneridae</taxon>
        <taxon>Pentapetalae</taxon>
        <taxon>rosids</taxon>
        <taxon>malvids</taxon>
        <taxon>Malvales</taxon>
        <taxon>Malvaceae</taxon>
        <taxon>Malvoideae</taxon>
        <taxon>Hibiscus</taxon>
    </lineage>
</organism>
<keyword evidence="5" id="KW-0560">Oxidoreductase</keyword>
<evidence type="ECO:0000313" key="9">
    <source>
        <dbReference type="EMBL" id="KAE8723140.1"/>
    </source>
</evidence>
<comment type="cofactor">
    <cofactor evidence="1">
        <name>heme</name>
        <dbReference type="ChEBI" id="CHEBI:30413"/>
    </cofactor>
</comment>
<dbReference type="Gene3D" id="1.10.630.10">
    <property type="entry name" value="Cytochrome P450"/>
    <property type="match status" value="1"/>
</dbReference>
<dbReference type="GO" id="GO:0004497">
    <property type="term" value="F:monooxygenase activity"/>
    <property type="evidence" value="ECO:0007669"/>
    <property type="project" value="UniProtKB-KW"/>
</dbReference>
<protein>
    <submittedName>
        <fullName evidence="9">Sulfite oxidase</fullName>
    </submittedName>
</protein>
<dbReference type="SUPFAM" id="SSF48264">
    <property type="entry name" value="Cytochrome P450"/>
    <property type="match status" value="1"/>
</dbReference>
<keyword evidence="3" id="KW-0349">Heme</keyword>
<dbReference type="AlphaFoldDB" id="A0A6A3C1Y5"/>
<gene>
    <name evidence="9" type="ORF">F3Y22_tig00013040pilonHSYRG00177</name>
</gene>
<keyword evidence="4" id="KW-0479">Metal-binding</keyword>
<keyword evidence="6" id="KW-0408">Iron</keyword>
<evidence type="ECO:0000256" key="8">
    <source>
        <dbReference type="SAM" id="Phobius"/>
    </source>
</evidence>
<dbReference type="Proteomes" id="UP000436088">
    <property type="component" value="Unassembled WGS sequence"/>
</dbReference>
<evidence type="ECO:0000256" key="5">
    <source>
        <dbReference type="ARBA" id="ARBA00023002"/>
    </source>
</evidence>
<keyword evidence="8" id="KW-0472">Membrane</keyword>
<accession>A0A6A3C1Y5</accession>
<evidence type="ECO:0000256" key="7">
    <source>
        <dbReference type="ARBA" id="ARBA00023033"/>
    </source>
</evidence>